<keyword evidence="8" id="KW-1185">Reference proteome</keyword>
<evidence type="ECO:0000256" key="2">
    <source>
        <dbReference type="ARBA" id="ARBA00007802"/>
    </source>
</evidence>
<accession>A0ABT0PA20</accession>
<evidence type="ECO:0000313" key="8">
    <source>
        <dbReference type="Proteomes" id="UP001523003"/>
    </source>
</evidence>
<proteinExistence type="inferred from homology"/>
<dbReference type="Proteomes" id="UP001523003">
    <property type="component" value="Unassembled WGS sequence"/>
</dbReference>
<name>A0ABT0PA20_9HYPH</name>
<keyword evidence="3 6" id="KW-0812">Transmembrane</keyword>
<dbReference type="InterPro" id="IPR007688">
    <property type="entry name" value="Conjugal_tfr_TrbL/VirB6"/>
</dbReference>
<feature type="transmembrane region" description="Helical" evidence="6">
    <location>
        <begin position="235"/>
        <end position="254"/>
    </location>
</feature>
<comment type="subcellular location">
    <subcellularLocation>
        <location evidence="1">Membrane</location>
        <topology evidence="1">Multi-pass membrane protein</topology>
    </subcellularLocation>
</comment>
<evidence type="ECO:0000256" key="3">
    <source>
        <dbReference type="ARBA" id="ARBA00022692"/>
    </source>
</evidence>
<feature type="transmembrane region" description="Helical" evidence="6">
    <location>
        <begin position="59"/>
        <end position="78"/>
    </location>
</feature>
<gene>
    <name evidence="7" type="ORF">M4Z11_06805</name>
</gene>
<sequence>MLEQNLFTMIDNRLTDTIGDIMLKTIVNLSKALSTPLSLSCTIYIAFIGYNVVYGRSSLPLWEFIATAAKLAIIVTLTTHAANYNIWITNIFFNDLPNAIANIIPGTTFNQNIWDNMIKHAAAHVFEAADKHKGLTEIGTFIVNWIAGFICLIIIGFFCTIGFIVSMFAKLGSFLVISLGPLFISFYMFSTTRRFTEAWLSQTANFIILQVLVTLLGNLYINLAIEVLSNNIKDVIFAVLQFLVIGIGGIYLFIHLPGIASALASGGASLTGATHLAQHTSKAAGRTATTTARAGIHGIKNLISKIRN</sequence>
<reference evidence="7 8" key="1">
    <citation type="submission" date="2022-05" db="EMBL/GenBank/DDBJ databases">
        <title>Description of the Bartonella bilalgolemii sp. nov. Isolated from Apodemus uralensis (Pallas 1811).</title>
        <authorList>
            <person name="Zgheib R."/>
            <person name="Celebi B."/>
        </authorList>
    </citation>
    <scope>NUCLEOTIDE SEQUENCE [LARGE SCALE GENOMIC DNA]</scope>
    <source>
        <strain evidence="7 8">G70</strain>
    </source>
</reference>
<comment type="caution">
    <text evidence="7">The sequence shown here is derived from an EMBL/GenBank/DDBJ whole genome shotgun (WGS) entry which is preliminary data.</text>
</comment>
<evidence type="ECO:0000256" key="5">
    <source>
        <dbReference type="ARBA" id="ARBA00023136"/>
    </source>
</evidence>
<evidence type="ECO:0000313" key="7">
    <source>
        <dbReference type="EMBL" id="MCL6230293.1"/>
    </source>
</evidence>
<dbReference type="Pfam" id="PF04610">
    <property type="entry name" value="TrbL"/>
    <property type="match status" value="1"/>
</dbReference>
<evidence type="ECO:0000256" key="4">
    <source>
        <dbReference type="ARBA" id="ARBA00022989"/>
    </source>
</evidence>
<protein>
    <submittedName>
        <fullName evidence="7">Type IV secretion system protein</fullName>
    </submittedName>
</protein>
<keyword evidence="4 6" id="KW-1133">Transmembrane helix</keyword>
<feature type="transmembrane region" description="Helical" evidence="6">
    <location>
        <begin position="141"/>
        <end position="165"/>
    </location>
</feature>
<organism evidence="7 8">
    <name type="scientific">Bartonella bilalgolemii</name>
    <dbReference type="NCBI Taxonomy" id="2942911"/>
    <lineage>
        <taxon>Bacteria</taxon>
        <taxon>Pseudomonadati</taxon>
        <taxon>Pseudomonadota</taxon>
        <taxon>Alphaproteobacteria</taxon>
        <taxon>Hyphomicrobiales</taxon>
        <taxon>Bartonellaceae</taxon>
        <taxon>Bartonella</taxon>
    </lineage>
</organism>
<comment type="similarity">
    <text evidence="2">Belongs to the TrbL/VirB6 family.</text>
</comment>
<evidence type="ECO:0000256" key="6">
    <source>
        <dbReference type="SAM" id="Phobius"/>
    </source>
</evidence>
<dbReference type="EMBL" id="JAMCOF010000014">
    <property type="protein sequence ID" value="MCL6230293.1"/>
    <property type="molecule type" value="Genomic_DNA"/>
</dbReference>
<dbReference type="RefSeq" id="WP_249677856.1">
    <property type="nucleotide sequence ID" value="NZ_JAMCOF010000014.1"/>
</dbReference>
<keyword evidence="5 6" id="KW-0472">Membrane</keyword>
<feature type="transmembrane region" description="Helical" evidence="6">
    <location>
        <begin position="32"/>
        <end position="53"/>
    </location>
</feature>
<feature type="transmembrane region" description="Helical" evidence="6">
    <location>
        <begin position="203"/>
        <end position="223"/>
    </location>
</feature>
<evidence type="ECO:0000256" key="1">
    <source>
        <dbReference type="ARBA" id="ARBA00004141"/>
    </source>
</evidence>
<feature type="transmembrane region" description="Helical" evidence="6">
    <location>
        <begin position="171"/>
        <end position="191"/>
    </location>
</feature>